<reference evidence="1 2" key="1">
    <citation type="submission" date="2022-01" db="EMBL/GenBank/DDBJ databases">
        <title>Draft Genome Sequences of Seven Type Strains of the Genus Streptomyces.</title>
        <authorList>
            <person name="Aziz S."/>
            <person name="Coretto E."/>
            <person name="Chronakova A."/>
            <person name="Sproer C."/>
            <person name="Huber K."/>
            <person name="Nouioui I."/>
            <person name="Gross H."/>
        </authorList>
    </citation>
    <scope>NUCLEOTIDE SEQUENCE [LARGE SCALE GENOMIC DNA]</scope>
    <source>
        <strain evidence="1 2">DSM 41685</strain>
    </source>
</reference>
<evidence type="ECO:0008006" key="3">
    <source>
        <dbReference type="Google" id="ProtNLM"/>
    </source>
</evidence>
<dbReference type="RefSeq" id="WP_086697731.1">
    <property type="nucleotide sequence ID" value="NZ_JAKKZF010000036.1"/>
</dbReference>
<dbReference type="Gene3D" id="3.10.150.10">
    <property type="entry name" value="DNA Polymerase III, subunit A, domain 2"/>
    <property type="match status" value="1"/>
</dbReference>
<protein>
    <recommendedName>
        <fullName evidence="3">DNA polymerase III subunit beta</fullName>
    </recommendedName>
</protein>
<dbReference type="SUPFAM" id="SSF55979">
    <property type="entry name" value="DNA clamp"/>
    <property type="match status" value="1"/>
</dbReference>
<organism evidence="1 2">
    <name type="scientific">Streptomyces tricolor</name>
    <dbReference type="NCBI Taxonomy" id="68277"/>
    <lineage>
        <taxon>Bacteria</taxon>
        <taxon>Bacillati</taxon>
        <taxon>Actinomycetota</taxon>
        <taxon>Actinomycetes</taxon>
        <taxon>Kitasatosporales</taxon>
        <taxon>Streptomycetaceae</taxon>
        <taxon>Streptomyces</taxon>
        <taxon>Streptomyces violaceoruber group</taxon>
    </lineage>
</organism>
<name>A0ABS9JES5_9ACTN</name>
<keyword evidence="2" id="KW-1185">Reference proteome</keyword>
<proteinExistence type="predicted"/>
<dbReference type="Proteomes" id="UP001299012">
    <property type="component" value="Unassembled WGS sequence"/>
</dbReference>
<evidence type="ECO:0000313" key="2">
    <source>
        <dbReference type="Proteomes" id="UP001299012"/>
    </source>
</evidence>
<sequence>MSLTSLTAYQLTELLRRVDPHIGRNSGSGAIEGVHLDYDGQHLHAVATDRYTLAVARERAVGIAPAWKLTISAAEWTDNVTALRAWADAHPGGENVHLSASADELTVSSNRSKLVLQASSGYFPEWRDLIRTALNHAPTESPWSGWRTRLLARWQEVGDGITTWQPAFDKPVVIYATNFVGLQMPRRIGDDESPAGRWESWKGSLGETGPTVEQEQTLHHWEAAALEEKDHLVETYIEDLLKQTLRSTTDIFKVATGDTGALAAYALAGTQSWLAYRLLKVMEKAAPDLLRKTLDDVTQQCESGEINEWARDEAEKAGFDPQKWHDEYEAHLKKLADERAAETAA</sequence>
<dbReference type="InterPro" id="IPR046938">
    <property type="entry name" value="DNA_clamp_sf"/>
</dbReference>
<accession>A0ABS9JES5</accession>
<dbReference type="EMBL" id="JAKKZF010000036">
    <property type="protein sequence ID" value="MCG0064049.1"/>
    <property type="molecule type" value="Genomic_DNA"/>
</dbReference>
<gene>
    <name evidence="1" type="ORF">L0F81_12270</name>
</gene>
<evidence type="ECO:0000313" key="1">
    <source>
        <dbReference type="EMBL" id="MCG0064049.1"/>
    </source>
</evidence>
<comment type="caution">
    <text evidence="1">The sequence shown here is derived from an EMBL/GenBank/DDBJ whole genome shotgun (WGS) entry which is preliminary data.</text>
</comment>